<protein>
    <recommendedName>
        <fullName evidence="4">PH domain-containing protein</fullName>
    </recommendedName>
</protein>
<evidence type="ECO:0000313" key="3">
    <source>
        <dbReference type="Proteomes" id="UP000606922"/>
    </source>
</evidence>
<dbReference type="EMBL" id="BMGB01000001">
    <property type="protein sequence ID" value="GGB01199.1"/>
    <property type="molecule type" value="Genomic_DNA"/>
</dbReference>
<keyword evidence="3" id="KW-1185">Reference proteome</keyword>
<dbReference type="Proteomes" id="UP000606922">
    <property type="component" value="Unassembled WGS sequence"/>
</dbReference>
<reference evidence="2" key="1">
    <citation type="journal article" date="2014" name="Int. J. Syst. Evol. Microbiol.">
        <title>Complete genome sequence of Corynebacterium casei LMG S-19264T (=DSM 44701T), isolated from a smear-ripened cheese.</title>
        <authorList>
            <consortium name="US DOE Joint Genome Institute (JGI-PGF)"/>
            <person name="Walter F."/>
            <person name="Albersmeier A."/>
            <person name="Kalinowski J."/>
            <person name="Ruckert C."/>
        </authorList>
    </citation>
    <scope>NUCLEOTIDE SEQUENCE</scope>
    <source>
        <strain evidence="2">CGMCC 1.12813</strain>
    </source>
</reference>
<proteinExistence type="predicted"/>
<organism evidence="2 3">
    <name type="scientific">Conyzicola nivalis</name>
    <dbReference type="NCBI Taxonomy" id="1477021"/>
    <lineage>
        <taxon>Bacteria</taxon>
        <taxon>Bacillati</taxon>
        <taxon>Actinomycetota</taxon>
        <taxon>Actinomycetes</taxon>
        <taxon>Micrococcales</taxon>
        <taxon>Microbacteriaceae</taxon>
        <taxon>Conyzicola</taxon>
    </lineage>
</organism>
<comment type="caution">
    <text evidence="2">The sequence shown here is derived from an EMBL/GenBank/DDBJ whole genome shotgun (WGS) entry which is preliminary data.</text>
</comment>
<feature type="transmembrane region" description="Helical" evidence="1">
    <location>
        <begin position="38"/>
        <end position="60"/>
    </location>
</feature>
<sequence>MQTVTPSRAHYRKSVLVGCGLAALLVVVILARMRGGMLTAGVVVIAVAFVLTLIGIWLYFRNTKVQYGDGLIVTTDLFGRSRQLTTATVTQVVLVEHLRGATQLPAPVLFLLGDNGRALLRLRAGLWTIDDLGAIGAAIPRDPDVVTGLITSADLRKRFPAAVSFWEAHAVVASLAVAAVVIAAAAVLPFIFASGR</sequence>
<evidence type="ECO:0000256" key="1">
    <source>
        <dbReference type="SAM" id="Phobius"/>
    </source>
</evidence>
<accession>A0A916SHZ4</accession>
<dbReference type="AlphaFoldDB" id="A0A916SHZ4"/>
<feature type="transmembrane region" description="Helical" evidence="1">
    <location>
        <begin position="168"/>
        <end position="192"/>
    </location>
</feature>
<dbReference type="RefSeq" id="WP_229733131.1">
    <property type="nucleotide sequence ID" value="NZ_BMGB01000001.1"/>
</dbReference>
<keyword evidence="1" id="KW-0812">Transmembrane</keyword>
<evidence type="ECO:0008006" key="4">
    <source>
        <dbReference type="Google" id="ProtNLM"/>
    </source>
</evidence>
<keyword evidence="1" id="KW-1133">Transmembrane helix</keyword>
<evidence type="ECO:0000313" key="2">
    <source>
        <dbReference type="EMBL" id="GGB01199.1"/>
    </source>
</evidence>
<reference evidence="2" key="2">
    <citation type="submission" date="2020-09" db="EMBL/GenBank/DDBJ databases">
        <authorList>
            <person name="Sun Q."/>
            <person name="Zhou Y."/>
        </authorList>
    </citation>
    <scope>NUCLEOTIDE SEQUENCE</scope>
    <source>
        <strain evidence="2">CGMCC 1.12813</strain>
    </source>
</reference>
<keyword evidence="1" id="KW-0472">Membrane</keyword>
<gene>
    <name evidence="2" type="ORF">GCM10010979_14680</name>
</gene>
<feature type="transmembrane region" description="Helical" evidence="1">
    <location>
        <begin position="14"/>
        <end position="31"/>
    </location>
</feature>
<name>A0A916SHZ4_9MICO</name>